<dbReference type="Pfam" id="PF02308">
    <property type="entry name" value="MgtC"/>
    <property type="match status" value="1"/>
</dbReference>
<dbReference type="Proteomes" id="UP000609346">
    <property type="component" value="Unassembled WGS sequence"/>
</dbReference>
<protein>
    <submittedName>
        <fullName evidence="9">MgtC/SapB family protein</fullName>
    </submittedName>
</protein>
<reference evidence="9 10" key="1">
    <citation type="submission" date="2020-09" db="EMBL/GenBank/DDBJ databases">
        <title>Paenibacillus sp. strain PR3 16S rRNA gene Genome sequencing and assembly.</title>
        <authorList>
            <person name="Kim J."/>
        </authorList>
    </citation>
    <scope>NUCLEOTIDE SEQUENCE [LARGE SCALE GENOMIC DNA]</scope>
    <source>
        <strain evidence="9 10">PR3</strain>
    </source>
</reference>
<keyword evidence="3" id="KW-1003">Cell membrane</keyword>
<keyword evidence="10" id="KW-1185">Reference proteome</keyword>
<feature type="transmembrane region" description="Helical" evidence="7">
    <location>
        <begin position="37"/>
        <end position="57"/>
    </location>
</feature>
<feature type="transmembrane region" description="Helical" evidence="7">
    <location>
        <begin position="120"/>
        <end position="141"/>
    </location>
</feature>
<comment type="subcellular location">
    <subcellularLocation>
        <location evidence="1">Cell membrane</location>
        <topology evidence="1">Multi-pass membrane protein</topology>
    </subcellularLocation>
</comment>
<comment type="similarity">
    <text evidence="2">Belongs to the MgtC/SapB family.</text>
</comment>
<dbReference type="InterPro" id="IPR003416">
    <property type="entry name" value="MgtC/SapB/SrpB/YhiD_fam"/>
</dbReference>
<keyword evidence="4 7" id="KW-0812">Transmembrane</keyword>
<keyword evidence="5 7" id="KW-1133">Transmembrane helix</keyword>
<feature type="domain" description="MgtC/SapB/SrpB/YhiD N-terminal" evidence="8">
    <location>
        <begin position="9"/>
        <end position="135"/>
    </location>
</feature>
<evidence type="ECO:0000313" key="9">
    <source>
        <dbReference type="EMBL" id="MBD3921212.1"/>
    </source>
</evidence>
<dbReference type="PRINTS" id="PR01837">
    <property type="entry name" value="MGTCSAPBPROT"/>
</dbReference>
<feature type="transmembrane region" description="Helical" evidence="7">
    <location>
        <begin position="93"/>
        <end position="114"/>
    </location>
</feature>
<evidence type="ECO:0000256" key="3">
    <source>
        <dbReference type="ARBA" id="ARBA00022475"/>
    </source>
</evidence>
<keyword evidence="6 7" id="KW-0472">Membrane</keyword>
<dbReference type="InterPro" id="IPR049177">
    <property type="entry name" value="MgtC_SapB_SrpB_YhiD_N"/>
</dbReference>
<feature type="transmembrane region" description="Helical" evidence="7">
    <location>
        <begin position="69"/>
        <end position="86"/>
    </location>
</feature>
<evidence type="ECO:0000256" key="1">
    <source>
        <dbReference type="ARBA" id="ARBA00004651"/>
    </source>
</evidence>
<accession>A0ABR8MZ48</accession>
<sequence length="226" mass="24153">MALEYTVKLAAALALGLLIGVDRQLRHKPLGMKTSMVIAVASCLITIVSIEASGKLTHPGMTNMDPMRLAAQIISGVGFIGAGVILRRSNDVISGLTTAAMVWSASALGIAAGAGFYKEAFTAVCFIIVAVNLVPFAVRAFGPSKLREKDISVCLIVDMAEDLNDVMASIRGEHQVKHTKIRDTGDGHKEIRLVLSSADRYPTVSVYEQMKRLKPVISVEVESISS</sequence>
<evidence type="ECO:0000256" key="2">
    <source>
        <dbReference type="ARBA" id="ARBA00009298"/>
    </source>
</evidence>
<evidence type="ECO:0000313" key="10">
    <source>
        <dbReference type="Proteomes" id="UP000609346"/>
    </source>
</evidence>
<evidence type="ECO:0000259" key="8">
    <source>
        <dbReference type="Pfam" id="PF02308"/>
    </source>
</evidence>
<evidence type="ECO:0000256" key="7">
    <source>
        <dbReference type="SAM" id="Phobius"/>
    </source>
</evidence>
<dbReference type="RefSeq" id="WP_191205487.1">
    <property type="nucleotide sequence ID" value="NZ_JACXZA010000005.1"/>
</dbReference>
<proteinExistence type="inferred from homology"/>
<gene>
    <name evidence="9" type="ORF">H8B09_20765</name>
</gene>
<evidence type="ECO:0000256" key="4">
    <source>
        <dbReference type="ARBA" id="ARBA00022692"/>
    </source>
</evidence>
<evidence type="ECO:0000256" key="6">
    <source>
        <dbReference type="ARBA" id="ARBA00023136"/>
    </source>
</evidence>
<organism evidence="9 10">
    <name type="scientific">Paenibacillus terricola</name>
    <dbReference type="NCBI Taxonomy" id="2763503"/>
    <lineage>
        <taxon>Bacteria</taxon>
        <taxon>Bacillati</taxon>
        <taxon>Bacillota</taxon>
        <taxon>Bacilli</taxon>
        <taxon>Bacillales</taxon>
        <taxon>Paenibacillaceae</taxon>
        <taxon>Paenibacillus</taxon>
    </lineage>
</organism>
<name>A0ABR8MZ48_9BACL</name>
<dbReference type="PANTHER" id="PTHR33778:SF4">
    <property type="entry name" value="PROTEIN SAPB"/>
    <property type="match status" value="1"/>
</dbReference>
<evidence type="ECO:0000256" key="5">
    <source>
        <dbReference type="ARBA" id="ARBA00022989"/>
    </source>
</evidence>
<comment type="caution">
    <text evidence="9">The sequence shown here is derived from an EMBL/GenBank/DDBJ whole genome shotgun (WGS) entry which is preliminary data.</text>
</comment>
<dbReference type="EMBL" id="JACXZA010000005">
    <property type="protein sequence ID" value="MBD3921212.1"/>
    <property type="molecule type" value="Genomic_DNA"/>
</dbReference>
<dbReference type="PANTHER" id="PTHR33778">
    <property type="entry name" value="PROTEIN MGTC"/>
    <property type="match status" value="1"/>
</dbReference>